<dbReference type="Pfam" id="PF03895">
    <property type="entry name" value="YadA_anchor"/>
    <property type="match status" value="1"/>
</dbReference>
<dbReference type="InterPro" id="IPR008640">
    <property type="entry name" value="Adhesin_Head_dom"/>
</dbReference>
<keyword evidence="6 10" id="KW-0732">Signal</keyword>
<comment type="caution">
    <text evidence="13">The sequence shown here is derived from an EMBL/GenBank/DDBJ whole genome shotgun (WGS) entry which is preliminary data.</text>
</comment>
<dbReference type="SUPFAM" id="SSF54523">
    <property type="entry name" value="Pili subunits"/>
    <property type="match status" value="1"/>
</dbReference>
<dbReference type="EMBL" id="JAPMXC010000001">
    <property type="protein sequence ID" value="MCY0386007.1"/>
    <property type="molecule type" value="Genomic_DNA"/>
</dbReference>
<feature type="signal peptide" evidence="10">
    <location>
        <begin position="1"/>
        <end position="36"/>
    </location>
</feature>
<keyword evidence="5" id="KW-0812">Transmembrane</keyword>
<feature type="domain" description="Trimeric autotransporter adhesin YadA-like head" evidence="12">
    <location>
        <begin position="151"/>
        <end position="170"/>
    </location>
</feature>
<organism evidence="13 14">
    <name type="scientific">Robbsia betulipollinis</name>
    <dbReference type="NCBI Taxonomy" id="2981849"/>
    <lineage>
        <taxon>Bacteria</taxon>
        <taxon>Pseudomonadati</taxon>
        <taxon>Pseudomonadota</taxon>
        <taxon>Betaproteobacteria</taxon>
        <taxon>Burkholderiales</taxon>
        <taxon>Burkholderiaceae</taxon>
        <taxon>Robbsia</taxon>
    </lineage>
</organism>
<proteinExistence type="predicted"/>
<dbReference type="Pfam" id="PF05658">
    <property type="entry name" value="YadA_head"/>
    <property type="match status" value="2"/>
</dbReference>
<evidence type="ECO:0000259" key="11">
    <source>
        <dbReference type="Pfam" id="PF03895"/>
    </source>
</evidence>
<evidence type="ECO:0000256" key="3">
    <source>
        <dbReference type="ARBA" id="ARBA00022448"/>
    </source>
</evidence>
<name>A0ABT3ZHR9_9BURK</name>
<sequence>MRKAVDAASHGRKSGVPVALMSLLAASAFAANPAHAAEGLSLNDHLVDRVGSAEEAQAILEKINATHASHSDADRLTGALVAAEKNAEDIGLIAALVKEADIEKRFQGVDASAREQGAQLDGLHAKLVNLQEDTDSFMSDSIIQHVQGASSAEGALALGDRANAAGAGSTTLGVDAHAKAANSVALGAGSVADRENTVSVGSQDVQRTVSNVAAGVAAHDAVNVQQLNTHLTQSKQESVAAAKRYTDQQVGEIRGDIGQIRGEMRQMDRAFRKGIASVAALQMTTPYAPGRVAVNAGTAMYRGQAAAAVGVSYWNTAGDFNVNAGVSTAGGNSTVVRAGVGYLF</sequence>
<evidence type="ECO:0000256" key="4">
    <source>
        <dbReference type="ARBA" id="ARBA00022452"/>
    </source>
</evidence>
<dbReference type="Gene3D" id="2.150.10.10">
    <property type="entry name" value="Serralysin-like metalloprotease, C-terminal"/>
    <property type="match status" value="1"/>
</dbReference>
<evidence type="ECO:0000256" key="6">
    <source>
        <dbReference type="ARBA" id="ARBA00022729"/>
    </source>
</evidence>
<evidence type="ECO:0000313" key="13">
    <source>
        <dbReference type="EMBL" id="MCY0386007.1"/>
    </source>
</evidence>
<feature type="domain" description="Trimeric autotransporter adhesin YadA-like head" evidence="12">
    <location>
        <begin position="178"/>
        <end position="202"/>
    </location>
</feature>
<keyword evidence="8" id="KW-0472">Membrane</keyword>
<evidence type="ECO:0000256" key="5">
    <source>
        <dbReference type="ARBA" id="ARBA00022692"/>
    </source>
</evidence>
<accession>A0ABT3ZHR9</accession>
<comment type="subcellular location">
    <subcellularLocation>
        <location evidence="2">Cell outer membrane</location>
    </subcellularLocation>
    <subcellularLocation>
        <location evidence="1">Cell surface</location>
    </subcellularLocation>
</comment>
<evidence type="ECO:0000259" key="12">
    <source>
        <dbReference type="Pfam" id="PF05658"/>
    </source>
</evidence>
<keyword evidence="14" id="KW-1185">Reference proteome</keyword>
<evidence type="ECO:0000313" key="14">
    <source>
        <dbReference type="Proteomes" id="UP001082899"/>
    </source>
</evidence>
<keyword evidence="3" id="KW-0813">Transport</keyword>
<evidence type="ECO:0000256" key="10">
    <source>
        <dbReference type="SAM" id="SignalP"/>
    </source>
</evidence>
<dbReference type="RefSeq" id="WP_267845208.1">
    <property type="nucleotide sequence ID" value="NZ_JAPMXC010000001.1"/>
</dbReference>
<feature type="domain" description="Trimeric autotransporter adhesin YadA-like C-terminal membrane anchor" evidence="11">
    <location>
        <begin position="286"/>
        <end position="344"/>
    </location>
</feature>
<evidence type="ECO:0000256" key="2">
    <source>
        <dbReference type="ARBA" id="ARBA00004442"/>
    </source>
</evidence>
<evidence type="ECO:0000256" key="1">
    <source>
        <dbReference type="ARBA" id="ARBA00004241"/>
    </source>
</evidence>
<gene>
    <name evidence="13" type="ORF">OVY01_01850</name>
</gene>
<evidence type="ECO:0000256" key="7">
    <source>
        <dbReference type="ARBA" id="ARBA00022927"/>
    </source>
</evidence>
<dbReference type="InterPro" id="IPR045584">
    <property type="entry name" value="Pilin-like"/>
</dbReference>
<evidence type="ECO:0000256" key="8">
    <source>
        <dbReference type="ARBA" id="ARBA00023136"/>
    </source>
</evidence>
<keyword evidence="9" id="KW-0998">Cell outer membrane</keyword>
<evidence type="ECO:0000256" key="9">
    <source>
        <dbReference type="ARBA" id="ARBA00023237"/>
    </source>
</evidence>
<feature type="chain" id="PRO_5046353700" evidence="10">
    <location>
        <begin position="37"/>
        <end position="344"/>
    </location>
</feature>
<dbReference type="Gene3D" id="3.30.1300.30">
    <property type="entry name" value="GSPII I/J protein-like"/>
    <property type="match status" value="1"/>
</dbReference>
<keyword evidence="4" id="KW-1134">Transmembrane beta strand</keyword>
<keyword evidence="7" id="KW-0653">Protein transport</keyword>
<dbReference type="InterPro" id="IPR005594">
    <property type="entry name" value="YadA_C"/>
</dbReference>
<reference evidence="13" key="1">
    <citation type="submission" date="2022-11" db="EMBL/GenBank/DDBJ databases">
        <title>Robbsia betulipollinis sp. nov., isolated from pollen of birch (Betula pendula).</title>
        <authorList>
            <person name="Shi H."/>
            <person name="Ambika Manirajan B."/>
            <person name="Ratering S."/>
            <person name="Geissler-Plaum R."/>
            <person name="Schnell S."/>
        </authorList>
    </citation>
    <scope>NUCLEOTIDE SEQUENCE</scope>
    <source>
        <strain evidence="13">Bb-Pol-6</strain>
    </source>
</reference>
<protein>
    <submittedName>
        <fullName evidence="13">YadA-like family protein</fullName>
    </submittedName>
</protein>
<dbReference type="InterPro" id="IPR011049">
    <property type="entry name" value="Serralysin-like_metalloprot_C"/>
</dbReference>
<dbReference type="SUPFAM" id="SSF101967">
    <property type="entry name" value="Adhesin YadA, collagen-binding domain"/>
    <property type="match status" value="1"/>
</dbReference>
<dbReference type="Proteomes" id="UP001082899">
    <property type="component" value="Unassembled WGS sequence"/>
</dbReference>